<dbReference type="AlphaFoldDB" id="A0A4Q2K835"/>
<comment type="caution">
    <text evidence="1">The sequence shown here is derived from an EMBL/GenBank/DDBJ whole genome shotgun (WGS) entry which is preliminary data.</text>
</comment>
<dbReference type="PANTHER" id="PTHR10000">
    <property type="entry name" value="PHOSPHOSERINE PHOSPHATASE"/>
    <property type="match status" value="1"/>
</dbReference>
<dbReference type="PANTHER" id="PTHR10000:SF8">
    <property type="entry name" value="HAD SUPERFAMILY HYDROLASE-LIKE, TYPE 3"/>
    <property type="match status" value="1"/>
</dbReference>
<sequence>MIKKYPLIVSDFDETLRNDEGTISPENAEAIRKYIAAGGIFAICTGRMMTSILPHAESLRLDSLLVGYQGALILDLKSGKYLRDEHMSVKEAVRVCRTLEKTGLHIHVYDRDKFYVNADDGLLAAYERICKVKGKIVTSGMADFVVQNGIQPQKILAMVEPEQKAAVFEKTAQLLGEDFYVTTSAGALVEITKKGCDKGSAVRFLADYYRVPIEDVIAIGDNINDIPMIEAAGLGVAVGNAVQPLKDAADEVTLTNNQNAVAHIIEKYGMGENP</sequence>
<evidence type="ECO:0000313" key="2">
    <source>
        <dbReference type="Proteomes" id="UP000291269"/>
    </source>
</evidence>
<dbReference type="EMBL" id="SDOZ01000002">
    <property type="protein sequence ID" value="RXZ60868.1"/>
    <property type="molecule type" value="Genomic_DNA"/>
</dbReference>
<accession>A0A4Q2K835</accession>
<dbReference type="CDD" id="cd07516">
    <property type="entry name" value="HAD_Pase"/>
    <property type="match status" value="1"/>
</dbReference>
<dbReference type="GO" id="GO:0000287">
    <property type="term" value="F:magnesium ion binding"/>
    <property type="evidence" value="ECO:0007669"/>
    <property type="project" value="TreeGrafter"/>
</dbReference>
<dbReference type="GO" id="GO:0016791">
    <property type="term" value="F:phosphatase activity"/>
    <property type="evidence" value="ECO:0007669"/>
    <property type="project" value="UniProtKB-ARBA"/>
</dbReference>
<dbReference type="SUPFAM" id="SSF56784">
    <property type="entry name" value="HAD-like"/>
    <property type="match status" value="1"/>
</dbReference>
<reference evidence="1 2" key="1">
    <citation type="journal article" date="2019" name="Gut">
        <title>Antibiotics-induced monodominance of a novel gut bacterial order.</title>
        <authorList>
            <person name="Hildebrand F."/>
            <person name="Moitinho-Silva L."/>
            <person name="Blasche S."/>
            <person name="Jahn M.T."/>
            <person name="Gossmann T.I."/>
            <person name="Heuerta-Cepas J."/>
            <person name="Hercog R."/>
            <person name="Luetge M."/>
            <person name="Bahram M."/>
            <person name="Pryszlak A."/>
            <person name="Alves R.J."/>
            <person name="Waszak S.M."/>
            <person name="Zhu A."/>
            <person name="Ye L."/>
            <person name="Costea P.I."/>
            <person name="Aalvink S."/>
            <person name="Belzer C."/>
            <person name="Forslund S.K."/>
            <person name="Sunagawa S."/>
            <person name="Hentschel U."/>
            <person name="Merten C."/>
            <person name="Patil K.R."/>
            <person name="Benes V."/>
            <person name="Bork P."/>
        </authorList>
    </citation>
    <scope>NUCLEOTIDE SEQUENCE [LARGE SCALE GENOMIC DNA]</scope>
    <source>
        <strain evidence="1 2">HDS1380</strain>
    </source>
</reference>
<organism evidence="1 2">
    <name type="scientific">Candidatus Borkfalkia ceftriaxoniphila</name>
    <dbReference type="NCBI Taxonomy" id="2508949"/>
    <lineage>
        <taxon>Bacteria</taxon>
        <taxon>Bacillati</taxon>
        <taxon>Bacillota</taxon>
        <taxon>Clostridia</taxon>
        <taxon>Christensenellales</taxon>
        <taxon>Christensenellaceae</taxon>
        <taxon>Candidatus Borkfalkia</taxon>
    </lineage>
</organism>
<keyword evidence="2" id="KW-1185">Reference proteome</keyword>
<dbReference type="SFLD" id="SFLDS00003">
    <property type="entry name" value="Haloacid_Dehalogenase"/>
    <property type="match status" value="1"/>
</dbReference>
<name>A0A4Q2K835_9FIRM</name>
<dbReference type="NCBIfam" id="TIGR01484">
    <property type="entry name" value="HAD-SF-IIB"/>
    <property type="match status" value="1"/>
</dbReference>
<gene>
    <name evidence="1" type="ORF">ESZ91_00320</name>
</gene>
<dbReference type="SFLD" id="SFLDG01140">
    <property type="entry name" value="C2.B:_Phosphomannomutase_and_P"/>
    <property type="match status" value="1"/>
</dbReference>
<dbReference type="SFLD" id="SFLDG01144">
    <property type="entry name" value="C2.B.4:_PGP_Like"/>
    <property type="match status" value="1"/>
</dbReference>
<dbReference type="Proteomes" id="UP000291269">
    <property type="component" value="Unassembled WGS sequence"/>
</dbReference>
<dbReference type="Gene3D" id="3.40.50.1000">
    <property type="entry name" value="HAD superfamily/HAD-like"/>
    <property type="match status" value="1"/>
</dbReference>
<dbReference type="InterPro" id="IPR036412">
    <property type="entry name" value="HAD-like_sf"/>
</dbReference>
<dbReference type="RefSeq" id="WP_129222973.1">
    <property type="nucleotide sequence ID" value="NZ_SDOZ01000002.1"/>
</dbReference>
<proteinExistence type="predicted"/>
<dbReference type="Gene3D" id="3.30.1240.10">
    <property type="match status" value="1"/>
</dbReference>
<dbReference type="GO" id="GO:0005829">
    <property type="term" value="C:cytosol"/>
    <property type="evidence" value="ECO:0007669"/>
    <property type="project" value="TreeGrafter"/>
</dbReference>
<evidence type="ECO:0000313" key="1">
    <source>
        <dbReference type="EMBL" id="RXZ60868.1"/>
    </source>
</evidence>
<protein>
    <submittedName>
        <fullName evidence="1">HAD family phosphatase</fullName>
    </submittedName>
</protein>
<dbReference type="NCBIfam" id="TIGR00099">
    <property type="entry name" value="Cof-subfamily"/>
    <property type="match status" value="1"/>
</dbReference>
<dbReference type="InterPro" id="IPR006379">
    <property type="entry name" value="HAD-SF_hydro_IIB"/>
</dbReference>
<dbReference type="InterPro" id="IPR000150">
    <property type="entry name" value="Cof"/>
</dbReference>
<dbReference type="InterPro" id="IPR023214">
    <property type="entry name" value="HAD_sf"/>
</dbReference>
<dbReference type="OrthoDB" id="9781413at2"/>
<dbReference type="Pfam" id="PF08282">
    <property type="entry name" value="Hydrolase_3"/>
    <property type="match status" value="1"/>
</dbReference>